<dbReference type="EMBL" id="QLMC01000002">
    <property type="protein sequence ID" value="RAK00389.1"/>
    <property type="molecule type" value="Genomic_DNA"/>
</dbReference>
<organism evidence="8 9">
    <name type="scientific">Larkinella arboricola</name>
    <dbReference type="NCBI Taxonomy" id="643671"/>
    <lineage>
        <taxon>Bacteria</taxon>
        <taxon>Pseudomonadati</taxon>
        <taxon>Bacteroidota</taxon>
        <taxon>Cytophagia</taxon>
        <taxon>Cytophagales</taxon>
        <taxon>Spirosomataceae</taxon>
        <taxon>Larkinella</taxon>
    </lineage>
</organism>
<evidence type="ECO:0000256" key="7">
    <source>
        <dbReference type="SAM" id="Phobius"/>
    </source>
</evidence>
<evidence type="ECO:0000313" key="9">
    <source>
        <dbReference type="Proteomes" id="UP000248790"/>
    </source>
</evidence>
<evidence type="ECO:0000256" key="4">
    <source>
        <dbReference type="ARBA" id="ARBA00022847"/>
    </source>
</evidence>
<evidence type="ECO:0000256" key="1">
    <source>
        <dbReference type="ARBA" id="ARBA00004141"/>
    </source>
</evidence>
<keyword evidence="6 7" id="KW-0472">Membrane</keyword>
<feature type="transmembrane region" description="Helical" evidence="7">
    <location>
        <begin position="349"/>
        <end position="372"/>
    </location>
</feature>
<dbReference type="AlphaFoldDB" id="A0A327X3X3"/>
<keyword evidence="9" id="KW-1185">Reference proteome</keyword>
<dbReference type="GO" id="GO:0005384">
    <property type="term" value="F:manganese ion transmembrane transporter activity"/>
    <property type="evidence" value="ECO:0007669"/>
    <property type="project" value="TreeGrafter"/>
</dbReference>
<feature type="transmembrane region" description="Helical" evidence="7">
    <location>
        <begin position="243"/>
        <end position="266"/>
    </location>
</feature>
<comment type="subcellular location">
    <subcellularLocation>
        <location evidence="1">Membrane</location>
        <topology evidence="1">Multi-pass membrane protein</topology>
    </subcellularLocation>
</comment>
<reference evidence="8 9" key="1">
    <citation type="submission" date="2018-06" db="EMBL/GenBank/DDBJ databases">
        <title>Genomic Encyclopedia of Archaeal and Bacterial Type Strains, Phase II (KMG-II): from individual species to whole genera.</title>
        <authorList>
            <person name="Goeker M."/>
        </authorList>
    </citation>
    <scope>NUCLEOTIDE SEQUENCE [LARGE SCALE GENOMIC DNA]</scope>
    <source>
        <strain evidence="8 9">DSM 21851</strain>
    </source>
</reference>
<evidence type="ECO:0000256" key="6">
    <source>
        <dbReference type="ARBA" id="ARBA00023136"/>
    </source>
</evidence>
<protein>
    <submittedName>
        <fullName evidence="8">NRAMP (Natural resistance-associated macrophage protein)-like metal ion transporter</fullName>
    </submittedName>
</protein>
<feature type="transmembrane region" description="Helical" evidence="7">
    <location>
        <begin position="393"/>
        <end position="413"/>
    </location>
</feature>
<dbReference type="InterPro" id="IPR001046">
    <property type="entry name" value="NRAMP_fam"/>
</dbReference>
<keyword evidence="2" id="KW-0813">Transport</keyword>
<feature type="transmembrane region" description="Helical" evidence="7">
    <location>
        <begin position="207"/>
        <end position="231"/>
    </location>
</feature>
<dbReference type="OrthoDB" id="9787548at2"/>
<feature type="transmembrane region" description="Helical" evidence="7">
    <location>
        <begin position="111"/>
        <end position="130"/>
    </location>
</feature>
<proteinExistence type="predicted"/>
<feature type="transmembrane region" description="Helical" evidence="7">
    <location>
        <begin position="59"/>
        <end position="79"/>
    </location>
</feature>
<dbReference type="GO" id="GO:0034755">
    <property type="term" value="P:iron ion transmembrane transport"/>
    <property type="evidence" value="ECO:0007669"/>
    <property type="project" value="TreeGrafter"/>
</dbReference>
<accession>A0A327X3X3</accession>
<dbReference type="RefSeq" id="WP_111628134.1">
    <property type="nucleotide sequence ID" value="NZ_QLMC01000002.1"/>
</dbReference>
<feature type="transmembrane region" description="Helical" evidence="7">
    <location>
        <begin position="26"/>
        <end position="47"/>
    </location>
</feature>
<dbReference type="GO" id="GO:0015293">
    <property type="term" value="F:symporter activity"/>
    <property type="evidence" value="ECO:0007669"/>
    <property type="project" value="UniProtKB-KW"/>
</dbReference>
<dbReference type="Proteomes" id="UP000248790">
    <property type="component" value="Unassembled WGS sequence"/>
</dbReference>
<evidence type="ECO:0000256" key="5">
    <source>
        <dbReference type="ARBA" id="ARBA00022989"/>
    </source>
</evidence>
<feature type="transmembrane region" description="Helical" evidence="7">
    <location>
        <begin position="142"/>
        <end position="161"/>
    </location>
</feature>
<dbReference type="Pfam" id="PF01566">
    <property type="entry name" value="Nramp"/>
    <property type="match status" value="1"/>
</dbReference>
<feature type="transmembrane region" description="Helical" evidence="7">
    <location>
        <begin position="168"/>
        <end position="187"/>
    </location>
</feature>
<name>A0A327X3X3_LARAB</name>
<feature type="transmembrane region" description="Helical" evidence="7">
    <location>
        <begin position="325"/>
        <end position="343"/>
    </location>
</feature>
<gene>
    <name evidence="8" type="ORF">LX87_02091</name>
</gene>
<dbReference type="GO" id="GO:0005886">
    <property type="term" value="C:plasma membrane"/>
    <property type="evidence" value="ECO:0007669"/>
    <property type="project" value="TreeGrafter"/>
</dbReference>
<evidence type="ECO:0000256" key="2">
    <source>
        <dbReference type="ARBA" id="ARBA00022448"/>
    </source>
</evidence>
<feature type="transmembrane region" description="Helical" evidence="7">
    <location>
        <begin position="286"/>
        <end position="313"/>
    </location>
</feature>
<sequence>MSEEFTKSRYFNSSFFTPNSSRIKTLSFRSGLGSILFWSVISAAFIGPGSVTACTMAGAQYGVSLLWVLTFATLGTVWLQEAASRITIATGRDLGQTIALANQQRGKTIPLLLFFAVWLGCAAYQAGNILGAVSGLALLTGWPIKGLTVCIGLVCLVLLAIGSTQWIANFLGIVVFAMGGAFVYVAFGAPVSAVEVTRALVIPSFPAGSLLLINSLIGTTIVPYNLFFGSGITSGQTLSEMRLGIWIAVLLGGLISVVLLLAGLLVTGGFSFTNMADVLSNRVGNWGGLLFAFGLFAAGFASSLTAPLAAAVTARSLLGWPATSWKYRLVWLLVLGIGLAFGLSDYNPVTIIVVVQAINGILLPVVTVFLFLAVNDRKLIPEEYRNSLWQNAAMLLVVAVSLLFGGWNVWLAVQNLLR</sequence>
<dbReference type="PANTHER" id="PTHR11706">
    <property type="entry name" value="SOLUTE CARRIER PROTEIN FAMILY 11 MEMBER"/>
    <property type="match status" value="1"/>
</dbReference>
<keyword evidence="5 7" id="KW-1133">Transmembrane helix</keyword>
<evidence type="ECO:0000256" key="3">
    <source>
        <dbReference type="ARBA" id="ARBA00022692"/>
    </source>
</evidence>
<keyword evidence="4" id="KW-0769">Symport</keyword>
<evidence type="ECO:0000313" key="8">
    <source>
        <dbReference type="EMBL" id="RAK00389.1"/>
    </source>
</evidence>
<dbReference type="GO" id="GO:0015086">
    <property type="term" value="F:cadmium ion transmembrane transporter activity"/>
    <property type="evidence" value="ECO:0007669"/>
    <property type="project" value="TreeGrafter"/>
</dbReference>
<dbReference type="PANTHER" id="PTHR11706:SF33">
    <property type="entry name" value="NATURAL RESISTANCE-ASSOCIATED MACROPHAGE PROTEIN 2"/>
    <property type="match status" value="1"/>
</dbReference>
<keyword evidence="3 7" id="KW-0812">Transmembrane</keyword>
<comment type="caution">
    <text evidence="8">The sequence shown here is derived from an EMBL/GenBank/DDBJ whole genome shotgun (WGS) entry which is preliminary data.</text>
</comment>